<feature type="region of interest" description="Disordered" evidence="7">
    <location>
        <begin position="361"/>
        <end position="405"/>
    </location>
</feature>
<evidence type="ECO:0000313" key="8">
    <source>
        <dbReference type="EMBL" id="KAK4209497.1"/>
    </source>
</evidence>
<sequence length="539" mass="58222">MASKRKTGNQASCQHAHIQVDVSSHASEVGFTRVPAEKRVAATTPSGRVVKVSSDGTRSRTGTNPPSEYTFPAPLVLPGDSLSIDPKEAPQSLRSFIQEGARNPLTNARNTLYVGRVSGSSSGSSSSAGQNDISQITKSWAIPCCISSRGSGNTKSPSTNAPLEPPRTEDIIEYMSAYYHPLQVKSLLPASSKPASFVPWQDDETTDKKDPRSRRKGAKVKATSESSPTYVGLHLGEGVTRIRTRPCPDDAFPRQINLNDVLDALLEAIPSDAHSAILLVDQDMYDDDDDTFCCGLAYGGSRVAVVSTARYHPALDSSHYDGTTIEAEDLEGLGVDRAHMWPGSHCQEFVRRVCEANLAEEAEDDDDEEPPKRKKAKSCKGSQGSAKGVNGTGSGSGEGLSPSEIEKTPMGAAIRAALAVPSPEDDLSGLWFSWVARTAAHELGHCFALGHCVYYACSMQGTSCLAEDIRQPPYLCPICLAKLTRATLDVAKEMDPKDFVMQRYKALLEFCGKRKDITMFAGFYAWLERRIAQLNAEGP</sequence>
<dbReference type="GO" id="GO:0006508">
    <property type="term" value="P:proteolysis"/>
    <property type="evidence" value="ECO:0007669"/>
    <property type="project" value="UniProtKB-KW"/>
</dbReference>
<evidence type="ECO:0000256" key="5">
    <source>
        <dbReference type="ARBA" id="ARBA00022833"/>
    </source>
</evidence>
<feature type="compositionally biased region" description="Polar residues" evidence="7">
    <location>
        <begin position="54"/>
        <end position="67"/>
    </location>
</feature>
<keyword evidence="9" id="KW-1185">Reference proteome</keyword>
<accession>A0AAN7B4B5</accession>
<keyword evidence="3" id="KW-0479">Metal-binding</keyword>
<feature type="region of interest" description="Disordered" evidence="7">
    <location>
        <begin position="195"/>
        <end position="224"/>
    </location>
</feature>
<dbReference type="PANTHER" id="PTHR15910">
    <property type="entry name" value="ARCHAEMETZINCIN"/>
    <property type="match status" value="1"/>
</dbReference>
<evidence type="ECO:0000256" key="4">
    <source>
        <dbReference type="ARBA" id="ARBA00022801"/>
    </source>
</evidence>
<dbReference type="InterPro" id="IPR024079">
    <property type="entry name" value="MetalloPept_cat_dom_sf"/>
</dbReference>
<proteinExistence type="predicted"/>
<evidence type="ECO:0000256" key="2">
    <source>
        <dbReference type="ARBA" id="ARBA00022670"/>
    </source>
</evidence>
<keyword evidence="6" id="KW-0482">Metalloprotease</keyword>
<organism evidence="8 9">
    <name type="scientific">Rhypophila decipiens</name>
    <dbReference type="NCBI Taxonomy" id="261697"/>
    <lineage>
        <taxon>Eukaryota</taxon>
        <taxon>Fungi</taxon>
        <taxon>Dikarya</taxon>
        <taxon>Ascomycota</taxon>
        <taxon>Pezizomycotina</taxon>
        <taxon>Sordariomycetes</taxon>
        <taxon>Sordariomycetidae</taxon>
        <taxon>Sordariales</taxon>
        <taxon>Naviculisporaceae</taxon>
        <taxon>Rhypophila</taxon>
    </lineage>
</organism>
<comment type="caution">
    <text evidence="8">The sequence shown here is derived from an EMBL/GenBank/DDBJ whole genome shotgun (WGS) entry which is preliminary data.</text>
</comment>
<gene>
    <name evidence="8" type="ORF">QBC37DRAFT_430336</name>
</gene>
<evidence type="ECO:0000256" key="6">
    <source>
        <dbReference type="ARBA" id="ARBA00023049"/>
    </source>
</evidence>
<keyword evidence="2" id="KW-0645">Protease</keyword>
<dbReference type="GO" id="GO:0008237">
    <property type="term" value="F:metallopeptidase activity"/>
    <property type="evidence" value="ECO:0007669"/>
    <property type="project" value="UniProtKB-KW"/>
</dbReference>
<reference evidence="8" key="1">
    <citation type="journal article" date="2023" name="Mol. Phylogenet. Evol.">
        <title>Genome-scale phylogeny and comparative genomics of the fungal order Sordariales.</title>
        <authorList>
            <person name="Hensen N."/>
            <person name="Bonometti L."/>
            <person name="Westerberg I."/>
            <person name="Brannstrom I.O."/>
            <person name="Guillou S."/>
            <person name="Cros-Aarteil S."/>
            <person name="Calhoun S."/>
            <person name="Haridas S."/>
            <person name="Kuo A."/>
            <person name="Mondo S."/>
            <person name="Pangilinan J."/>
            <person name="Riley R."/>
            <person name="LaButti K."/>
            <person name="Andreopoulos B."/>
            <person name="Lipzen A."/>
            <person name="Chen C."/>
            <person name="Yan M."/>
            <person name="Daum C."/>
            <person name="Ng V."/>
            <person name="Clum A."/>
            <person name="Steindorff A."/>
            <person name="Ohm R.A."/>
            <person name="Martin F."/>
            <person name="Silar P."/>
            <person name="Natvig D.O."/>
            <person name="Lalanne C."/>
            <person name="Gautier V."/>
            <person name="Ament-Velasquez S.L."/>
            <person name="Kruys A."/>
            <person name="Hutchinson M.I."/>
            <person name="Powell A.J."/>
            <person name="Barry K."/>
            <person name="Miller A.N."/>
            <person name="Grigoriev I.V."/>
            <person name="Debuchy R."/>
            <person name="Gladieux P."/>
            <person name="Hiltunen Thoren M."/>
            <person name="Johannesson H."/>
        </authorList>
    </citation>
    <scope>NUCLEOTIDE SEQUENCE</scope>
    <source>
        <strain evidence="8">PSN293</strain>
    </source>
</reference>
<dbReference type="CDD" id="cd11375">
    <property type="entry name" value="Peptidase_M54"/>
    <property type="match status" value="1"/>
</dbReference>
<comment type="cofactor">
    <cofactor evidence="1">
        <name>Zn(2+)</name>
        <dbReference type="ChEBI" id="CHEBI:29105"/>
    </cofactor>
</comment>
<dbReference type="Pfam" id="PF07998">
    <property type="entry name" value="Peptidase_M54"/>
    <property type="match status" value="1"/>
</dbReference>
<dbReference type="Gene3D" id="3.40.390.10">
    <property type="entry name" value="Collagenase (Catalytic Domain)"/>
    <property type="match status" value="1"/>
</dbReference>
<evidence type="ECO:0008006" key="10">
    <source>
        <dbReference type="Google" id="ProtNLM"/>
    </source>
</evidence>
<reference evidence="8" key="2">
    <citation type="submission" date="2023-05" db="EMBL/GenBank/DDBJ databases">
        <authorList>
            <consortium name="Lawrence Berkeley National Laboratory"/>
            <person name="Steindorff A."/>
            <person name="Hensen N."/>
            <person name="Bonometti L."/>
            <person name="Westerberg I."/>
            <person name="Brannstrom I.O."/>
            <person name="Guillou S."/>
            <person name="Cros-Aarteil S."/>
            <person name="Calhoun S."/>
            <person name="Haridas S."/>
            <person name="Kuo A."/>
            <person name="Mondo S."/>
            <person name="Pangilinan J."/>
            <person name="Riley R."/>
            <person name="Labutti K."/>
            <person name="Andreopoulos B."/>
            <person name="Lipzen A."/>
            <person name="Chen C."/>
            <person name="Yanf M."/>
            <person name="Daum C."/>
            <person name="Ng V."/>
            <person name="Clum A."/>
            <person name="Ohm R."/>
            <person name="Martin F."/>
            <person name="Silar P."/>
            <person name="Natvig D."/>
            <person name="Lalanne C."/>
            <person name="Gautier V."/>
            <person name="Ament-Velasquez S.L."/>
            <person name="Kruys A."/>
            <person name="Hutchinson M.I."/>
            <person name="Powell A.J."/>
            <person name="Barry K."/>
            <person name="Miller A.N."/>
            <person name="Grigoriev I.V."/>
            <person name="Debuchy R."/>
            <person name="Gladieux P."/>
            <person name="Thoren M.H."/>
            <person name="Johannesson H."/>
        </authorList>
    </citation>
    <scope>NUCLEOTIDE SEQUENCE</scope>
    <source>
        <strain evidence="8">PSN293</strain>
    </source>
</reference>
<evidence type="ECO:0000256" key="3">
    <source>
        <dbReference type="ARBA" id="ARBA00022723"/>
    </source>
</evidence>
<dbReference type="Proteomes" id="UP001301769">
    <property type="component" value="Unassembled WGS sequence"/>
</dbReference>
<dbReference type="PANTHER" id="PTHR15910:SF1">
    <property type="entry name" value="ARCHAEMETZINCIN-2"/>
    <property type="match status" value="1"/>
</dbReference>
<protein>
    <recommendedName>
        <fullName evidence="10">Archaemetzincin-2</fullName>
    </recommendedName>
</protein>
<evidence type="ECO:0000256" key="1">
    <source>
        <dbReference type="ARBA" id="ARBA00001947"/>
    </source>
</evidence>
<name>A0AAN7B4B5_9PEZI</name>
<evidence type="ECO:0000256" key="7">
    <source>
        <dbReference type="SAM" id="MobiDB-lite"/>
    </source>
</evidence>
<dbReference type="InterPro" id="IPR012962">
    <property type="entry name" value="Pept_M54_archaemetzincn"/>
</dbReference>
<keyword evidence="5" id="KW-0862">Zinc</keyword>
<feature type="region of interest" description="Disordered" evidence="7">
    <location>
        <begin position="40"/>
        <end position="72"/>
    </location>
</feature>
<dbReference type="GO" id="GO:0046872">
    <property type="term" value="F:metal ion binding"/>
    <property type="evidence" value="ECO:0007669"/>
    <property type="project" value="UniProtKB-KW"/>
</dbReference>
<keyword evidence="4" id="KW-0378">Hydrolase</keyword>
<dbReference type="SUPFAM" id="SSF55486">
    <property type="entry name" value="Metalloproteases ('zincins'), catalytic domain"/>
    <property type="match status" value="1"/>
</dbReference>
<dbReference type="AlphaFoldDB" id="A0AAN7B4B5"/>
<dbReference type="EMBL" id="MU858203">
    <property type="protein sequence ID" value="KAK4209497.1"/>
    <property type="molecule type" value="Genomic_DNA"/>
</dbReference>
<evidence type="ECO:0000313" key="9">
    <source>
        <dbReference type="Proteomes" id="UP001301769"/>
    </source>
</evidence>